<dbReference type="GO" id="GO:0003824">
    <property type="term" value="F:catalytic activity"/>
    <property type="evidence" value="ECO:0007669"/>
    <property type="project" value="UniProtKB-ARBA"/>
</dbReference>
<dbReference type="InterPro" id="IPR036102">
    <property type="entry name" value="OsmC/Ohrsf"/>
</dbReference>
<dbReference type="Pfam" id="PF12697">
    <property type="entry name" value="Abhydrolase_6"/>
    <property type="match status" value="1"/>
</dbReference>
<dbReference type="KEGG" id="caqu:CAQU_01635"/>
<evidence type="ECO:0000259" key="1">
    <source>
        <dbReference type="Pfam" id="PF12697"/>
    </source>
</evidence>
<sequence>MATTTVEIPTRDGNTLAAYLELPDTAPTSWAVFAHCFACSAKSPAATRISRRLAQHGFGVLRFDFAGLGGSEGDFKDTTFHTNRTNLQDAISWLGKNHGQPELLIGHSLGGAAALATAGSVEGLKAVVSIAAPYEPGHVTKLFADDIQTIRDNGESDVKIGGKTVTISQDFLDDICGTPQKQRIENLPVPVLVMHSPIDELVDIHNAQGIYRAAPMPKSFIALDDADHLLTKRGHAAYAADVIATWASRYIEIPEDEDNEIDHPTDGVTAIMEDASDFATTIATSTHSFILDEPTSVPGAKDLGPNPFDMMLAGLAGCTSMTMRMYARRKGFELGDTRVNVTVDTKPGNTTFTRTITFADHLDDAQREKLLTIADKCPVHKAMEAHVEIDTIAD</sequence>
<reference evidence="2 3" key="1">
    <citation type="submission" date="2014-08" db="EMBL/GenBank/DDBJ databases">
        <title>Complete genome sequence of Corynebacterium aquilae S-613T(T) (=DSM 44791(T)), isolated from the choana of a healthy golden eagle.</title>
        <authorList>
            <person name="Ruckert C."/>
            <person name="Albersmeier A."/>
            <person name="Winkler A."/>
            <person name="Kalinowski J."/>
        </authorList>
    </citation>
    <scope>NUCLEOTIDE SEQUENCE [LARGE SCALE GENOMIC DNA]</scope>
    <source>
        <strain evidence="2 3">S-613</strain>
    </source>
</reference>
<feature type="domain" description="AB hydrolase-1" evidence="1">
    <location>
        <begin position="32"/>
        <end position="155"/>
    </location>
</feature>
<dbReference type="InterPro" id="IPR003718">
    <property type="entry name" value="OsmC/Ohr_fam"/>
</dbReference>
<dbReference type="InterPro" id="IPR000073">
    <property type="entry name" value="AB_hydrolase_1"/>
</dbReference>
<dbReference type="Gene3D" id="3.30.300.20">
    <property type="match status" value="1"/>
</dbReference>
<dbReference type="SUPFAM" id="SSF53474">
    <property type="entry name" value="alpha/beta-Hydrolases"/>
    <property type="match status" value="1"/>
</dbReference>
<accession>A0A1L7CDR3</accession>
<dbReference type="Pfam" id="PF02566">
    <property type="entry name" value="OsmC"/>
    <property type="match status" value="1"/>
</dbReference>
<dbReference type="EMBL" id="CP009245">
    <property type="protein sequence ID" value="APT83985.1"/>
    <property type="molecule type" value="Genomic_DNA"/>
</dbReference>
<name>A0A1L7CDR3_9CORY</name>
<dbReference type="PANTHER" id="PTHR39624:SF2">
    <property type="entry name" value="OSMC-LIKE PROTEIN"/>
    <property type="match status" value="1"/>
</dbReference>
<dbReference type="STRING" id="1431546.CAQU_01635"/>
<organism evidence="2 3">
    <name type="scientific">Corynebacterium aquilae DSM 44791</name>
    <dbReference type="NCBI Taxonomy" id="1431546"/>
    <lineage>
        <taxon>Bacteria</taxon>
        <taxon>Bacillati</taxon>
        <taxon>Actinomycetota</taxon>
        <taxon>Actinomycetes</taxon>
        <taxon>Mycobacteriales</taxon>
        <taxon>Corynebacteriaceae</taxon>
        <taxon>Corynebacterium</taxon>
    </lineage>
</organism>
<dbReference type="InterPro" id="IPR015946">
    <property type="entry name" value="KH_dom-like_a/b"/>
</dbReference>
<dbReference type="SUPFAM" id="SSF82784">
    <property type="entry name" value="OsmC-like"/>
    <property type="match status" value="1"/>
</dbReference>
<keyword evidence="3" id="KW-1185">Reference proteome</keyword>
<proteinExistence type="predicted"/>
<dbReference type="ESTHER" id="9cory-a0a1l7cdr3">
    <property type="family name" value="Est-OsmC"/>
</dbReference>
<dbReference type="Gene3D" id="3.40.50.1820">
    <property type="entry name" value="alpha/beta hydrolase"/>
    <property type="match status" value="1"/>
</dbReference>
<dbReference type="RefSeq" id="WP_075724639.1">
    <property type="nucleotide sequence ID" value="NZ_CP009245.1"/>
</dbReference>
<protein>
    <recommendedName>
        <fullName evidence="1">AB hydrolase-1 domain-containing protein</fullName>
    </recommendedName>
</protein>
<dbReference type="Proteomes" id="UP000185478">
    <property type="component" value="Chromosome"/>
</dbReference>
<dbReference type="PANTHER" id="PTHR39624">
    <property type="entry name" value="PROTEIN INVOLVED IN RIMO-MEDIATED BETA-METHYLTHIOLATION OF RIBOSOMAL PROTEIN S12 YCAO"/>
    <property type="match status" value="1"/>
</dbReference>
<dbReference type="InterPro" id="IPR029058">
    <property type="entry name" value="AB_hydrolase_fold"/>
</dbReference>
<dbReference type="AlphaFoldDB" id="A0A1L7CDR3"/>
<evidence type="ECO:0000313" key="3">
    <source>
        <dbReference type="Proteomes" id="UP000185478"/>
    </source>
</evidence>
<evidence type="ECO:0000313" key="2">
    <source>
        <dbReference type="EMBL" id="APT83985.1"/>
    </source>
</evidence>
<gene>
    <name evidence="2" type="ORF">CAQU_01635</name>
</gene>